<sequence length="55" mass="5956">MRLSHYLLAVLAAAATTSVASPVPDDFEEMVCCLGVDDEKVVKIGEFCKDCTSYL</sequence>
<dbReference type="EMBL" id="KZ821238">
    <property type="protein sequence ID" value="PYH44186.1"/>
    <property type="molecule type" value="Genomic_DNA"/>
</dbReference>
<reference evidence="2 3" key="1">
    <citation type="submission" date="2016-12" db="EMBL/GenBank/DDBJ databases">
        <title>The genomes of Aspergillus section Nigri reveals drivers in fungal speciation.</title>
        <authorList>
            <consortium name="DOE Joint Genome Institute"/>
            <person name="Vesth T.C."/>
            <person name="Nybo J."/>
            <person name="Theobald S."/>
            <person name="Brandl J."/>
            <person name="Frisvad J.C."/>
            <person name="Nielsen K.F."/>
            <person name="Lyhne E.K."/>
            <person name="Kogle M.E."/>
            <person name="Kuo A."/>
            <person name="Riley R."/>
            <person name="Clum A."/>
            <person name="Nolan M."/>
            <person name="Lipzen A."/>
            <person name="Salamov A."/>
            <person name="Henrissat B."/>
            <person name="Wiebenga A."/>
            <person name="De Vries R.P."/>
            <person name="Grigoriev I.V."/>
            <person name="Mortensen U.H."/>
            <person name="Andersen M.R."/>
            <person name="Baker S.E."/>
        </authorList>
    </citation>
    <scope>NUCLEOTIDE SEQUENCE [LARGE SCALE GENOMIC DNA]</scope>
    <source>
        <strain evidence="2 3">JOP 1030-1</strain>
    </source>
</reference>
<dbReference type="Proteomes" id="UP000248349">
    <property type="component" value="Unassembled WGS sequence"/>
</dbReference>
<evidence type="ECO:0008006" key="4">
    <source>
        <dbReference type="Google" id="ProtNLM"/>
    </source>
</evidence>
<evidence type="ECO:0000313" key="2">
    <source>
        <dbReference type="EMBL" id="PYH44186.1"/>
    </source>
</evidence>
<accession>A0A318Z9Y4</accession>
<proteinExistence type="predicted"/>
<organism evidence="2 3">
    <name type="scientific">Aspergillus saccharolyticus JOP 1030-1</name>
    <dbReference type="NCBI Taxonomy" id="1450539"/>
    <lineage>
        <taxon>Eukaryota</taxon>
        <taxon>Fungi</taxon>
        <taxon>Dikarya</taxon>
        <taxon>Ascomycota</taxon>
        <taxon>Pezizomycotina</taxon>
        <taxon>Eurotiomycetes</taxon>
        <taxon>Eurotiomycetidae</taxon>
        <taxon>Eurotiales</taxon>
        <taxon>Aspergillaceae</taxon>
        <taxon>Aspergillus</taxon>
        <taxon>Aspergillus subgen. Circumdati</taxon>
    </lineage>
</organism>
<evidence type="ECO:0000256" key="1">
    <source>
        <dbReference type="SAM" id="SignalP"/>
    </source>
</evidence>
<feature type="signal peptide" evidence="1">
    <location>
        <begin position="1"/>
        <end position="20"/>
    </location>
</feature>
<dbReference type="AlphaFoldDB" id="A0A318Z9Y4"/>
<feature type="chain" id="PRO_5016415052" description="Fungal calcium binding protein domain-containing protein" evidence="1">
    <location>
        <begin position="21"/>
        <end position="55"/>
    </location>
</feature>
<dbReference type="RefSeq" id="XP_025430168.1">
    <property type="nucleotide sequence ID" value="XM_025577438.1"/>
</dbReference>
<dbReference type="GeneID" id="37078667"/>
<keyword evidence="3" id="KW-1185">Reference proteome</keyword>
<keyword evidence="1" id="KW-0732">Signal</keyword>
<gene>
    <name evidence="2" type="ORF">BP01DRAFT_383679</name>
</gene>
<name>A0A318Z9Y4_9EURO</name>
<protein>
    <recommendedName>
        <fullName evidence="4">Fungal calcium binding protein domain-containing protein</fullName>
    </recommendedName>
</protein>
<evidence type="ECO:0000313" key="3">
    <source>
        <dbReference type="Proteomes" id="UP000248349"/>
    </source>
</evidence>